<dbReference type="GO" id="GO:0016597">
    <property type="term" value="F:amino acid binding"/>
    <property type="evidence" value="ECO:0007669"/>
    <property type="project" value="UniProtKB-UniRule"/>
</dbReference>
<organism evidence="3 4">
    <name type="scientific">Solanum verrucosum</name>
    <dbReference type="NCBI Taxonomy" id="315347"/>
    <lineage>
        <taxon>Eukaryota</taxon>
        <taxon>Viridiplantae</taxon>
        <taxon>Streptophyta</taxon>
        <taxon>Embryophyta</taxon>
        <taxon>Tracheophyta</taxon>
        <taxon>Spermatophyta</taxon>
        <taxon>Magnoliopsida</taxon>
        <taxon>eudicotyledons</taxon>
        <taxon>Gunneridae</taxon>
        <taxon>Pentapetalae</taxon>
        <taxon>asterids</taxon>
        <taxon>lamiids</taxon>
        <taxon>Solanales</taxon>
        <taxon>Solanaceae</taxon>
        <taxon>Solanoideae</taxon>
        <taxon>Solaneae</taxon>
        <taxon>Solanum</taxon>
    </lineage>
</organism>
<dbReference type="InterPro" id="IPR040217">
    <property type="entry name" value="ACR1-12"/>
</dbReference>
<reference evidence="3" key="1">
    <citation type="submission" date="2023-08" db="EMBL/GenBank/DDBJ databases">
        <title>A de novo genome assembly of Solanum verrucosum Schlechtendal, a Mexican diploid species geographically isolated from the other diploid A-genome species in potato relatives.</title>
        <authorList>
            <person name="Hosaka K."/>
        </authorList>
    </citation>
    <scope>NUCLEOTIDE SEQUENCE</scope>
    <source>
        <tissue evidence="3">Young leaves</tissue>
    </source>
</reference>
<protein>
    <recommendedName>
        <fullName evidence="2">ACT domain-containing protein ACR</fullName>
    </recommendedName>
    <alternativeName>
        <fullName evidence="2">Protein ACT DOMAIN REPEATS</fullName>
    </alternativeName>
</protein>
<dbReference type="SUPFAM" id="SSF55021">
    <property type="entry name" value="ACT-like"/>
    <property type="match status" value="1"/>
</dbReference>
<evidence type="ECO:0000313" key="4">
    <source>
        <dbReference type="Proteomes" id="UP001234989"/>
    </source>
</evidence>
<evidence type="ECO:0000256" key="1">
    <source>
        <dbReference type="ARBA" id="ARBA00022737"/>
    </source>
</evidence>
<name>A0AAF0PPX0_SOLVR</name>
<dbReference type="PANTHER" id="PTHR31096:SF77">
    <property type="entry name" value="ACT DOMAIN-CONTAINING PROTEIN ACR"/>
    <property type="match status" value="1"/>
</dbReference>
<evidence type="ECO:0000313" key="3">
    <source>
        <dbReference type="EMBL" id="WMV09028.1"/>
    </source>
</evidence>
<keyword evidence="4" id="KW-1185">Reference proteome</keyword>
<proteinExistence type="predicted"/>
<comment type="function">
    <text evidence="2">Binds amino acids.</text>
</comment>
<sequence length="120" mass="13871">RTTNDHPRVNRPSDRPALLFEVSVILTNLKCNVVNAKIWTHNVQAAAIMQVTGKETVDKDYFVVTIWCKDRPKLLFDTICTLNDMQYVVFHENVDAEGPVAHQVQQFSIHFEITFMVYFS</sequence>
<dbReference type="InterPro" id="IPR045865">
    <property type="entry name" value="ACT-like_dom_sf"/>
</dbReference>
<accession>A0AAF0PPX0</accession>
<gene>
    <name evidence="3" type="ORF">MTR67_002413</name>
</gene>
<dbReference type="Proteomes" id="UP001234989">
    <property type="component" value="Chromosome 1"/>
</dbReference>
<keyword evidence="1 2" id="KW-0677">Repeat</keyword>
<dbReference type="PANTHER" id="PTHR31096">
    <property type="entry name" value="ACT DOMAIN-CONTAINING PROTEIN ACR4-RELATED"/>
    <property type="match status" value="1"/>
</dbReference>
<evidence type="ECO:0000256" key="2">
    <source>
        <dbReference type="RuleBase" id="RU369043"/>
    </source>
</evidence>
<dbReference type="EMBL" id="CP133612">
    <property type="protein sequence ID" value="WMV09028.1"/>
    <property type="molecule type" value="Genomic_DNA"/>
</dbReference>
<dbReference type="AlphaFoldDB" id="A0AAF0PPX0"/>
<feature type="non-terminal residue" evidence="3">
    <location>
        <position position="1"/>
    </location>
</feature>